<name>A0ABT7FCW4_9RHOB</name>
<dbReference type="PANTHER" id="PTHR38340:SF1">
    <property type="entry name" value="S-LAYER PROTEIN"/>
    <property type="match status" value="1"/>
</dbReference>
<feature type="domain" description="Peptidase metallopeptidase" evidence="7">
    <location>
        <begin position="24"/>
        <end position="196"/>
    </location>
</feature>
<evidence type="ECO:0000256" key="1">
    <source>
        <dbReference type="ARBA" id="ARBA00001913"/>
    </source>
</evidence>
<dbReference type="InterPro" id="IPR001343">
    <property type="entry name" value="Hemolysn_Ca-bd"/>
</dbReference>
<feature type="compositionally biased region" description="Basic and acidic residues" evidence="6">
    <location>
        <begin position="351"/>
        <end position="373"/>
    </location>
</feature>
<keyword evidence="4" id="KW-0964">Secreted</keyword>
<dbReference type="Proteomes" id="UP001227126">
    <property type="component" value="Unassembled WGS sequence"/>
</dbReference>
<dbReference type="SMART" id="SM00235">
    <property type="entry name" value="ZnMc"/>
    <property type="match status" value="1"/>
</dbReference>
<gene>
    <name evidence="8" type="ORF">QO034_07030</name>
</gene>
<dbReference type="Gene3D" id="2.150.10.10">
    <property type="entry name" value="Serralysin-like metalloprotease, C-terminal"/>
    <property type="match status" value="2"/>
</dbReference>
<dbReference type="InterPro" id="IPR006026">
    <property type="entry name" value="Peptidase_Metallo"/>
</dbReference>
<comment type="similarity">
    <text evidence="3">Belongs to the peptidase M10B family.</text>
</comment>
<evidence type="ECO:0000256" key="2">
    <source>
        <dbReference type="ARBA" id="ARBA00004613"/>
    </source>
</evidence>
<comment type="subcellular location">
    <subcellularLocation>
        <location evidence="2">Secreted</location>
    </subcellularLocation>
</comment>
<evidence type="ECO:0000256" key="6">
    <source>
        <dbReference type="SAM" id="MobiDB-lite"/>
    </source>
</evidence>
<organism evidence="8 9">
    <name type="scientific">Sedimentitalea xiamensis</name>
    <dbReference type="NCBI Taxonomy" id="3050037"/>
    <lineage>
        <taxon>Bacteria</taxon>
        <taxon>Pseudomonadati</taxon>
        <taxon>Pseudomonadota</taxon>
        <taxon>Alphaproteobacteria</taxon>
        <taxon>Rhodobacterales</taxon>
        <taxon>Paracoccaceae</taxon>
        <taxon>Sedimentitalea</taxon>
    </lineage>
</organism>
<evidence type="ECO:0000313" key="9">
    <source>
        <dbReference type="Proteomes" id="UP001227126"/>
    </source>
</evidence>
<dbReference type="InterPro" id="IPR018511">
    <property type="entry name" value="Hemolysin-typ_Ca-bd_CS"/>
</dbReference>
<evidence type="ECO:0000256" key="3">
    <source>
        <dbReference type="ARBA" id="ARBA00009490"/>
    </source>
</evidence>
<dbReference type="Gene3D" id="3.40.390.10">
    <property type="entry name" value="Collagenase (Catalytic Domain)"/>
    <property type="match status" value="1"/>
</dbReference>
<proteinExistence type="inferred from homology"/>
<evidence type="ECO:0000256" key="5">
    <source>
        <dbReference type="ARBA" id="ARBA00022737"/>
    </source>
</evidence>
<dbReference type="InterPro" id="IPR034033">
    <property type="entry name" value="Serralysin-like"/>
</dbReference>
<accession>A0ABT7FCW4</accession>
<dbReference type="InterPro" id="IPR013858">
    <property type="entry name" value="Peptidase_M10B_C"/>
</dbReference>
<feature type="region of interest" description="Disordered" evidence="6">
    <location>
        <begin position="349"/>
        <end position="379"/>
    </location>
</feature>
<keyword evidence="5" id="KW-0677">Repeat</keyword>
<protein>
    <submittedName>
        <fullName evidence="8">M10 family metallopeptidase C-terminal domain-containing protein</fullName>
    </submittedName>
</protein>
<sequence length="539" mass="56110">MSGLGKSTTFVAATGDSRIDGILYSQAWSGGTLTYSAPTSSADYGTGYGQGEHLGLLQPTALLIAAQQRYLDTQFGTAADDGFALDGFADVSLVRTTSFNATIRVAMTDRDPYSYGTAWAYYPATVASAGDAWLIKGSYDYSAPQVGNYANLTLLHEIGHALGLKHGHESDTYGALPPQFDAMEYTVMTYRSYVGAAATRYTNGTWDYAQSFMMQDIAALQHIYGANFTTNSGDTVYSWSPLSSDTVVDGVVALDPGGSRIFATIWDGGGTDTFDLSAYDTDLSIDLAPGAASVLGADQLAYLGDGNRASGSIYTALLYHGDTRSLIENALGGGGNDRLSGNAARNLLKGGDGEDRLSGDTGKDRLHGQRDDDILLGGPGQDRLFGGNGDDLLRGNAGDDSLRGGGGRDILAGGFGADIINGGAGNDRIIGGRDADRLTGGDGSDTFVFSDVTDSPVAPDRDRITDFQIGLDRIDLSRLHPASFSFAEGAAFSGAGPSVTVAANGADTSVLVDTDADLVANLRIELTGALALTASDFIL</sequence>
<dbReference type="EMBL" id="JASNJE010000006">
    <property type="protein sequence ID" value="MDK3072858.1"/>
    <property type="molecule type" value="Genomic_DNA"/>
</dbReference>
<dbReference type="InterPro" id="IPR050557">
    <property type="entry name" value="RTX_toxin/Mannuronan_C5-epim"/>
</dbReference>
<dbReference type="Pfam" id="PF13582">
    <property type="entry name" value="Reprolysin_3"/>
    <property type="match status" value="1"/>
</dbReference>
<dbReference type="Pfam" id="PF08548">
    <property type="entry name" value="Peptidase_M10_C"/>
    <property type="match status" value="1"/>
</dbReference>
<evidence type="ECO:0000259" key="7">
    <source>
        <dbReference type="SMART" id="SM00235"/>
    </source>
</evidence>
<comment type="cofactor">
    <cofactor evidence="1">
        <name>Ca(2+)</name>
        <dbReference type="ChEBI" id="CHEBI:29108"/>
    </cofactor>
</comment>
<reference evidence="8 9" key="1">
    <citation type="submission" date="2023-05" db="EMBL/GenBank/DDBJ databases">
        <title>Sedimentitalea sp. nov. JM2-8.</title>
        <authorList>
            <person name="Huang J."/>
        </authorList>
    </citation>
    <scope>NUCLEOTIDE SEQUENCE [LARGE SCALE GENOMIC DNA]</scope>
    <source>
        <strain evidence="8 9">JM2-8</strain>
    </source>
</reference>
<dbReference type="InterPro" id="IPR024079">
    <property type="entry name" value="MetalloPept_cat_dom_sf"/>
</dbReference>
<dbReference type="SUPFAM" id="SSF55486">
    <property type="entry name" value="Metalloproteases ('zincins'), catalytic domain"/>
    <property type="match status" value="1"/>
</dbReference>
<dbReference type="PROSITE" id="PS00330">
    <property type="entry name" value="HEMOLYSIN_CALCIUM"/>
    <property type="match status" value="4"/>
</dbReference>
<dbReference type="InterPro" id="IPR011049">
    <property type="entry name" value="Serralysin-like_metalloprot_C"/>
</dbReference>
<evidence type="ECO:0000313" key="8">
    <source>
        <dbReference type="EMBL" id="MDK3072858.1"/>
    </source>
</evidence>
<dbReference type="RefSeq" id="WP_284484799.1">
    <property type="nucleotide sequence ID" value="NZ_JASNJE010000006.1"/>
</dbReference>
<dbReference type="PANTHER" id="PTHR38340">
    <property type="entry name" value="S-LAYER PROTEIN"/>
    <property type="match status" value="1"/>
</dbReference>
<evidence type="ECO:0000256" key="4">
    <source>
        <dbReference type="ARBA" id="ARBA00022525"/>
    </source>
</evidence>
<keyword evidence="9" id="KW-1185">Reference proteome</keyword>
<dbReference type="SUPFAM" id="SSF51120">
    <property type="entry name" value="beta-Roll"/>
    <property type="match status" value="2"/>
</dbReference>
<dbReference type="Pfam" id="PF00353">
    <property type="entry name" value="HemolysinCabind"/>
    <property type="match status" value="2"/>
</dbReference>
<dbReference type="PRINTS" id="PR00313">
    <property type="entry name" value="CABNDNGRPT"/>
</dbReference>
<dbReference type="CDD" id="cd04277">
    <property type="entry name" value="ZnMc_serralysin_like"/>
    <property type="match status" value="1"/>
</dbReference>
<comment type="caution">
    <text evidence="8">The sequence shown here is derived from an EMBL/GenBank/DDBJ whole genome shotgun (WGS) entry which is preliminary data.</text>
</comment>